<evidence type="ECO:0000313" key="12">
    <source>
        <dbReference type="Proteomes" id="UP001161325"/>
    </source>
</evidence>
<evidence type="ECO:0000256" key="6">
    <source>
        <dbReference type="ARBA" id="ARBA00022801"/>
    </source>
</evidence>
<dbReference type="Proteomes" id="UP001161325">
    <property type="component" value="Unassembled WGS sequence"/>
</dbReference>
<name>A0AA37QD78_9BACT</name>
<evidence type="ECO:0000256" key="7">
    <source>
        <dbReference type="ARBA" id="ARBA00022989"/>
    </source>
</evidence>
<dbReference type="RefSeq" id="WP_284351205.1">
    <property type="nucleotide sequence ID" value="NZ_BRXS01000005.1"/>
</dbReference>
<dbReference type="PANTHER" id="PTHR33695">
    <property type="entry name" value="LIPOPROTEIN SIGNAL PEPTIDASE"/>
    <property type="match status" value="1"/>
</dbReference>
<keyword evidence="2" id="KW-1003">Cell membrane</keyword>
<dbReference type="GO" id="GO:0006508">
    <property type="term" value="P:proteolysis"/>
    <property type="evidence" value="ECO:0007669"/>
    <property type="project" value="UniProtKB-KW"/>
</dbReference>
<dbReference type="GO" id="GO:0016020">
    <property type="term" value="C:membrane"/>
    <property type="evidence" value="ECO:0007669"/>
    <property type="project" value="InterPro"/>
</dbReference>
<feature type="region of interest" description="Disordered" evidence="9">
    <location>
        <begin position="1"/>
        <end position="33"/>
    </location>
</feature>
<proteinExistence type="inferred from homology"/>
<dbReference type="InterPro" id="IPR001872">
    <property type="entry name" value="Peptidase_A8"/>
</dbReference>
<keyword evidence="6" id="KW-0378">Hydrolase</keyword>
<comment type="similarity">
    <text evidence="1">Belongs to the peptidase A8 family.</text>
</comment>
<evidence type="ECO:0000256" key="1">
    <source>
        <dbReference type="ARBA" id="ARBA00006139"/>
    </source>
</evidence>
<feature type="transmembrane region" description="Helical" evidence="10">
    <location>
        <begin position="201"/>
        <end position="220"/>
    </location>
</feature>
<dbReference type="GO" id="GO:0004190">
    <property type="term" value="F:aspartic-type endopeptidase activity"/>
    <property type="evidence" value="ECO:0007669"/>
    <property type="project" value="UniProtKB-KW"/>
</dbReference>
<feature type="transmembrane region" description="Helical" evidence="10">
    <location>
        <begin position="159"/>
        <end position="181"/>
    </location>
</feature>
<accession>A0AA37QD78</accession>
<sequence>MATVLPFDPHARRRTPATPATPPRGERERQERVVPIPVSRTADRVTALPTTRIAPAVAAAPAPLSERALAKRFFPLLALVAIADLVTKAIAVALLGGQESIALGGPLSLHLVYNTASAGGVWLGAHTRELNMVATGVVIGMLVMLVPVLARLDRHAPTALALMAGGGAGNLASLVSSPRGVPDFLALHHQDGAWIMNVADLFMFAGLLLLMRTIGVLVLAMRTHGPRQRTDAVLAPR</sequence>
<evidence type="ECO:0000256" key="9">
    <source>
        <dbReference type="SAM" id="MobiDB-lite"/>
    </source>
</evidence>
<feature type="transmembrane region" description="Helical" evidence="10">
    <location>
        <begin position="73"/>
        <end position="95"/>
    </location>
</feature>
<reference evidence="11" key="1">
    <citation type="submission" date="2022-08" db="EMBL/GenBank/DDBJ databases">
        <title>Draft genome sequencing of Roseisolibacter agri AW1220.</title>
        <authorList>
            <person name="Tobiishi Y."/>
            <person name="Tonouchi A."/>
        </authorList>
    </citation>
    <scope>NUCLEOTIDE SEQUENCE</scope>
    <source>
        <strain evidence="11">AW1220</strain>
    </source>
</reference>
<evidence type="ECO:0000313" key="11">
    <source>
        <dbReference type="EMBL" id="GLC26751.1"/>
    </source>
</evidence>
<dbReference type="Pfam" id="PF01252">
    <property type="entry name" value="Peptidase_A8"/>
    <property type="match status" value="1"/>
</dbReference>
<keyword evidence="12" id="KW-1185">Reference proteome</keyword>
<feature type="transmembrane region" description="Helical" evidence="10">
    <location>
        <begin position="107"/>
        <end position="125"/>
    </location>
</feature>
<evidence type="ECO:0000256" key="10">
    <source>
        <dbReference type="SAM" id="Phobius"/>
    </source>
</evidence>
<evidence type="ECO:0000256" key="2">
    <source>
        <dbReference type="ARBA" id="ARBA00022475"/>
    </source>
</evidence>
<evidence type="ECO:0000256" key="4">
    <source>
        <dbReference type="ARBA" id="ARBA00022692"/>
    </source>
</evidence>
<evidence type="ECO:0000256" key="3">
    <source>
        <dbReference type="ARBA" id="ARBA00022670"/>
    </source>
</evidence>
<keyword evidence="3" id="KW-0645">Protease</keyword>
<dbReference type="EMBL" id="BRXS01000005">
    <property type="protein sequence ID" value="GLC26751.1"/>
    <property type="molecule type" value="Genomic_DNA"/>
</dbReference>
<comment type="caution">
    <text evidence="11">The sequence shown here is derived from an EMBL/GenBank/DDBJ whole genome shotgun (WGS) entry which is preliminary data.</text>
</comment>
<evidence type="ECO:0000256" key="5">
    <source>
        <dbReference type="ARBA" id="ARBA00022750"/>
    </source>
</evidence>
<evidence type="ECO:0008006" key="13">
    <source>
        <dbReference type="Google" id="ProtNLM"/>
    </source>
</evidence>
<keyword evidence="8 10" id="KW-0472">Membrane</keyword>
<organism evidence="11 12">
    <name type="scientific">Roseisolibacter agri</name>
    <dbReference type="NCBI Taxonomy" id="2014610"/>
    <lineage>
        <taxon>Bacteria</taxon>
        <taxon>Pseudomonadati</taxon>
        <taxon>Gemmatimonadota</taxon>
        <taxon>Gemmatimonadia</taxon>
        <taxon>Gemmatimonadales</taxon>
        <taxon>Gemmatimonadaceae</taxon>
        <taxon>Roseisolibacter</taxon>
    </lineage>
</organism>
<dbReference type="AlphaFoldDB" id="A0AA37QD78"/>
<feature type="transmembrane region" description="Helical" evidence="10">
    <location>
        <begin position="131"/>
        <end position="152"/>
    </location>
</feature>
<keyword evidence="4 10" id="KW-0812">Transmembrane</keyword>
<keyword evidence="7 10" id="KW-1133">Transmembrane helix</keyword>
<gene>
    <name evidence="11" type="ORF">rosag_32640</name>
</gene>
<evidence type="ECO:0000256" key="8">
    <source>
        <dbReference type="ARBA" id="ARBA00023136"/>
    </source>
</evidence>
<protein>
    <recommendedName>
        <fullName evidence="13">Signal peptidase II</fullName>
    </recommendedName>
</protein>
<keyword evidence="5" id="KW-0064">Aspartyl protease</keyword>
<dbReference type="PANTHER" id="PTHR33695:SF1">
    <property type="entry name" value="LIPOPROTEIN SIGNAL PEPTIDASE"/>
    <property type="match status" value="1"/>
</dbReference>